<keyword evidence="8" id="KW-0256">Endoplasmic reticulum</keyword>
<evidence type="ECO:0000256" key="5">
    <source>
        <dbReference type="ARBA" id="ARBA00022568"/>
    </source>
</evidence>
<dbReference type="GO" id="GO:0005789">
    <property type="term" value="C:endoplasmic reticulum membrane"/>
    <property type="evidence" value="ECO:0007669"/>
    <property type="project" value="UniProtKB-SubCell"/>
</dbReference>
<feature type="transmembrane region" description="Helical" evidence="15">
    <location>
        <begin position="179"/>
        <end position="203"/>
    </location>
</feature>
<keyword evidence="7 16" id="KW-0732">Signal</keyword>
<evidence type="ECO:0000256" key="8">
    <source>
        <dbReference type="ARBA" id="ARBA00022824"/>
    </source>
</evidence>
<dbReference type="GO" id="GO:0006816">
    <property type="term" value="P:calcium ion transport"/>
    <property type="evidence" value="ECO:0007669"/>
    <property type="project" value="UniProtKB-KW"/>
</dbReference>
<reference evidence="17" key="1">
    <citation type="submission" date="2022-11" db="EMBL/GenBank/DDBJ databases">
        <authorList>
            <person name="Petersen C."/>
        </authorList>
    </citation>
    <scope>NUCLEOTIDE SEQUENCE</scope>
    <source>
        <strain evidence="17">IBT 30761</strain>
    </source>
</reference>
<keyword evidence="5" id="KW-0109">Calcium transport</keyword>
<comment type="caution">
    <text evidence="17">The sequence shown here is derived from an EMBL/GenBank/DDBJ whole genome shotgun (WGS) entry which is preliminary data.</text>
</comment>
<keyword evidence="10 15" id="KW-1133">Transmembrane helix</keyword>
<name>A0A9W9G0L8_9EURO</name>
<gene>
    <name evidence="17" type="ORF">N7532_002481</name>
</gene>
<evidence type="ECO:0000313" key="18">
    <source>
        <dbReference type="Proteomes" id="UP001149074"/>
    </source>
</evidence>
<dbReference type="PANTHER" id="PTHR15929">
    <property type="entry name" value="STORE-OPERATED CALCIUM ENTRY-ASSOCIATED REGULATORY FACTOR"/>
    <property type="match status" value="1"/>
</dbReference>
<dbReference type="PANTHER" id="PTHR15929:SF0">
    <property type="entry name" value="STORE-OPERATED CALCIUM ENTRY-ASSOCIATED REGULATORY FACTOR"/>
    <property type="match status" value="1"/>
</dbReference>
<protein>
    <recommendedName>
        <fullName evidence="3">Store-operated calcium entry-associated regulatory factor</fullName>
    </recommendedName>
    <alternativeName>
        <fullName evidence="13">Transmembrane protein 66</fullName>
    </alternativeName>
</protein>
<evidence type="ECO:0000256" key="10">
    <source>
        <dbReference type="ARBA" id="ARBA00022989"/>
    </source>
</evidence>
<evidence type="ECO:0000256" key="1">
    <source>
        <dbReference type="ARBA" id="ARBA00004115"/>
    </source>
</evidence>
<feature type="region of interest" description="Disordered" evidence="14">
    <location>
        <begin position="279"/>
        <end position="316"/>
    </location>
</feature>
<dbReference type="AlphaFoldDB" id="A0A9W9G0L8"/>
<dbReference type="EMBL" id="JAPQKI010000003">
    <property type="protein sequence ID" value="KAJ5109836.1"/>
    <property type="molecule type" value="Genomic_DNA"/>
</dbReference>
<keyword evidence="4" id="KW-0813">Transport</keyword>
<dbReference type="Pfam" id="PF06682">
    <property type="entry name" value="SARAF"/>
    <property type="match status" value="1"/>
</dbReference>
<keyword evidence="12 15" id="KW-0472">Membrane</keyword>
<feature type="compositionally biased region" description="Low complexity" evidence="14">
    <location>
        <begin position="289"/>
        <end position="307"/>
    </location>
</feature>
<accession>A0A9W9G0L8</accession>
<evidence type="ECO:0000256" key="13">
    <source>
        <dbReference type="ARBA" id="ARBA00031116"/>
    </source>
</evidence>
<dbReference type="Proteomes" id="UP001149074">
    <property type="component" value="Unassembled WGS sequence"/>
</dbReference>
<reference evidence="17" key="2">
    <citation type="journal article" date="2023" name="IMA Fungus">
        <title>Comparative genomic study of the Penicillium genus elucidates a diverse pangenome and 15 lateral gene transfer events.</title>
        <authorList>
            <person name="Petersen C."/>
            <person name="Sorensen T."/>
            <person name="Nielsen M.R."/>
            <person name="Sondergaard T.E."/>
            <person name="Sorensen J.L."/>
            <person name="Fitzpatrick D.A."/>
            <person name="Frisvad J.C."/>
            <person name="Nielsen K.L."/>
        </authorList>
    </citation>
    <scope>NUCLEOTIDE SEQUENCE</scope>
    <source>
        <strain evidence="17">IBT 30761</strain>
    </source>
</reference>
<keyword evidence="9" id="KW-0106">Calcium</keyword>
<organism evidence="17 18">
    <name type="scientific">Penicillium argentinense</name>
    <dbReference type="NCBI Taxonomy" id="1131581"/>
    <lineage>
        <taxon>Eukaryota</taxon>
        <taxon>Fungi</taxon>
        <taxon>Dikarya</taxon>
        <taxon>Ascomycota</taxon>
        <taxon>Pezizomycotina</taxon>
        <taxon>Eurotiomycetes</taxon>
        <taxon>Eurotiomycetidae</taxon>
        <taxon>Eurotiales</taxon>
        <taxon>Aspergillaceae</taxon>
        <taxon>Penicillium</taxon>
    </lineage>
</organism>
<evidence type="ECO:0000256" key="3">
    <source>
        <dbReference type="ARBA" id="ARBA00016584"/>
    </source>
</evidence>
<evidence type="ECO:0000256" key="9">
    <source>
        <dbReference type="ARBA" id="ARBA00022837"/>
    </source>
</evidence>
<dbReference type="GeneID" id="81353954"/>
<feature type="chain" id="PRO_5040778102" description="Store-operated calcium entry-associated regulatory factor" evidence="16">
    <location>
        <begin position="24"/>
        <end position="316"/>
    </location>
</feature>
<comment type="subcellular location">
    <subcellularLocation>
        <location evidence="1">Endoplasmic reticulum membrane</location>
        <topology evidence="1">Single-pass type I membrane protein</topology>
    </subcellularLocation>
</comment>
<evidence type="ECO:0000256" key="16">
    <source>
        <dbReference type="SAM" id="SignalP"/>
    </source>
</evidence>
<proteinExistence type="inferred from homology"/>
<evidence type="ECO:0000256" key="6">
    <source>
        <dbReference type="ARBA" id="ARBA00022692"/>
    </source>
</evidence>
<dbReference type="OrthoDB" id="20303at2759"/>
<evidence type="ECO:0000256" key="14">
    <source>
        <dbReference type="SAM" id="MobiDB-lite"/>
    </source>
</evidence>
<evidence type="ECO:0000256" key="4">
    <source>
        <dbReference type="ARBA" id="ARBA00022448"/>
    </source>
</evidence>
<dbReference type="InterPro" id="IPR009567">
    <property type="entry name" value="SARAF"/>
</dbReference>
<evidence type="ECO:0000256" key="7">
    <source>
        <dbReference type="ARBA" id="ARBA00022729"/>
    </source>
</evidence>
<evidence type="ECO:0000256" key="11">
    <source>
        <dbReference type="ARBA" id="ARBA00023065"/>
    </source>
</evidence>
<dbReference type="GO" id="GO:2001256">
    <property type="term" value="P:regulation of store-operated calcium entry"/>
    <property type="evidence" value="ECO:0007669"/>
    <property type="project" value="InterPro"/>
</dbReference>
<feature type="signal peptide" evidence="16">
    <location>
        <begin position="1"/>
        <end position="23"/>
    </location>
</feature>
<keyword evidence="11" id="KW-0406">Ion transport</keyword>
<evidence type="ECO:0000256" key="2">
    <source>
        <dbReference type="ARBA" id="ARBA00006833"/>
    </source>
</evidence>
<keyword evidence="6 15" id="KW-0812">Transmembrane</keyword>
<sequence length="316" mass="34683">MRYSYAALTAAFASLLLASPATCKSTAKPPGKNAIQLSTVQALTLRADRMTSSRRVSPIPQLTCVGPPKVCDLYKIESMRCNNEGHDYDEEDVQWTCKAQLPPEFKLGSTDVVCEGYRSSEDPWVLKGSCGVEYRMLLTEEGERRFGKYYGQSTEPLWKPTKAKTGRLFQKLLAWAGELIFLGFFIAVFAIIFSPLIAALFGYRTQPRDGGPRRGWGGFWGGSGGGGDDGFYPGPPPPYSNNHCSPGYERTGWRPGFWSGILGGAAAGYQMGRNSNRGRSYQFGRFNDPGEGSSRRSPPRFSTTTTGTGLGSTRRR</sequence>
<evidence type="ECO:0000313" key="17">
    <source>
        <dbReference type="EMBL" id="KAJ5109836.1"/>
    </source>
</evidence>
<comment type="similarity">
    <text evidence="2">Belongs to the SARAF family.</text>
</comment>
<dbReference type="RefSeq" id="XP_056477947.1">
    <property type="nucleotide sequence ID" value="XM_056614975.1"/>
</dbReference>
<evidence type="ECO:0000256" key="12">
    <source>
        <dbReference type="ARBA" id="ARBA00023136"/>
    </source>
</evidence>
<keyword evidence="18" id="KW-1185">Reference proteome</keyword>
<evidence type="ECO:0000256" key="15">
    <source>
        <dbReference type="SAM" id="Phobius"/>
    </source>
</evidence>